<keyword evidence="2 3" id="KW-0040">ANK repeat</keyword>
<dbReference type="SMART" id="SM00248">
    <property type="entry name" value="ANK"/>
    <property type="match status" value="3"/>
</dbReference>
<dbReference type="InterPro" id="IPR002110">
    <property type="entry name" value="Ankyrin_rpt"/>
</dbReference>
<dbReference type="SUPFAM" id="SSF48403">
    <property type="entry name" value="Ankyrin repeat"/>
    <property type="match status" value="1"/>
</dbReference>
<feature type="repeat" description="ANK" evidence="3">
    <location>
        <begin position="91"/>
        <end position="123"/>
    </location>
</feature>
<proteinExistence type="predicted"/>
<evidence type="ECO:0000256" key="1">
    <source>
        <dbReference type="ARBA" id="ARBA00022737"/>
    </source>
</evidence>
<reference evidence="4" key="1">
    <citation type="journal article" date="2023" name="Mol. Biol. Evol.">
        <title>Third-Generation Sequencing Reveals the Adaptive Role of the Epigenome in Three Deep-Sea Polychaetes.</title>
        <authorList>
            <person name="Perez M."/>
            <person name="Aroh O."/>
            <person name="Sun Y."/>
            <person name="Lan Y."/>
            <person name="Juniper S.K."/>
            <person name="Young C.R."/>
            <person name="Angers B."/>
            <person name="Qian P.Y."/>
        </authorList>
    </citation>
    <scope>NUCLEOTIDE SEQUENCE</scope>
    <source>
        <strain evidence="4">P08H-3</strain>
    </source>
</reference>
<gene>
    <name evidence="4" type="ORF">LSH36_1199g00036</name>
</gene>
<keyword evidence="1" id="KW-0677">Repeat</keyword>
<feature type="repeat" description="ANK" evidence="3">
    <location>
        <begin position="57"/>
        <end position="89"/>
    </location>
</feature>
<accession>A0AAD9MS22</accession>
<evidence type="ECO:0000313" key="4">
    <source>
        <dbReference type="EMBL" id="KAK2140949.1"/>
    </source>
</evidence>
<dbReference type="PROSITE" id="PS50297">
    <property type="entry name" value="ANK_REP_REGION"/>
    <property type="match status" value="3"/>
</dbReference>
<protein>
    <recommendedName>
        <fullName evidence="6">Ankyrin repeat domain-containing protein 39</fullName>
    </recommendedName>
</protein>
<dbReference type="EMBL" id="JAODUP010001199">
    <property type="protein sequence ID" value="KAK2140949.1"/>
    <property type="molecule type" value="Genomic_DNA"/>
</dbReference>
<name>A0AAD9MS22_9ANNE</name>
<dbReference type="Proteomes" id="UP001208570">
    <property type="component" value="Unassembled WGS sequence"/>
</dbReference>
<evidence type="ECO:0000256" key="3">
    <source>
        <dbReference type="PROSITE-ProRule" id="PRU00023"/>
    </source>
</evidence>
<keyword evidence="5" id="KW-1185">Reference proteome</keyword>
<sequence>MAHDHCCSHTAATPSVQQNLDELDFERGIWAAAMDGEVDKVKKYLGNGGDPDAVDSAGYAALHYAARSGQRMTCEILLDHGANVNAQTRSGGATPMHRAAYQGHTEIVQLFLQRGGNITLRDSDGKTALHKAAERSKTQVCKLLVDKDRSLLTVTDIRNRKPVDCIPDGQSELVHILE</sequence>
<dbReference type="PANTHER" id="PTHR24171">
    <property type="entry name" value="ANKYRIN REPEAT DOMAIN-CONTAINING PROTEIN 39-RELATED"/>
    <property type="match status" value="1"/>
</dbReference>
<evidence type="ECO:0000256" key="2">
    <source>
        <dbReference type="ARBA" id="ARBA00023043"/>
    </source>
</evidence>
<dbReference type="PROSITE" id="PS50088">
    <property type="entry name" value="ANK_REPEAT"/>
    <property type="match status" value="3"/>
</dbReference>
<dbReference type="Gene3D" id="1.25.40.20">
    <property type="entry name" value="Ankyrin repeat-containing domain"/>
    <property type="match status" value="1"/>
</dbReference>
<evidence type="ECO:0008006" key="6">
    <source>
        <dbReference type="Google" id="ProtNLM"/>
    </source>
</evidence>
<evidence type="ECO:0000313" key="5">
    <source>
        <dbReference type="Proteomes" id="UP001208570"/>
    </source>
</evidence>
<dbReference type="Pfam" id="PF00023">
    <property type="entry name" value="Ank"/>
    <property type="match status" value="1"/>
</dbReference>
<comment type="caution">
    <text evidence="4">The sequence shown here is derived from an EMBL/GenBank/DDBJ whole genome shotgun (WGS) entry which is preliminary data.</text>
</comment>
<dbReference type="Pfam" id="PF12796">
    <property type="entry name" value="Ank_2"/>
    <property type="match status" value="1"/>
</dbReference>
<organism evidence="4 5">
    <name type="scientific">Paralvinella palmiformis</name>
    <dbReference type="NCBI Taxonomy" id="53620"/>
    <lineage>
        <taxon>Eukaryota</taxon>
        <taxon>Metazoa</taxon>
        <taxon>Spiralia</taxon>
        <taxon>Lophotrochozoa</taxon>
        <taxon>Annelida</taxon>
        <taxon>Polychaeta</taxon>
        <taxon>Sedentaria</taxon>
        <taxon>Canalipalpata</taxon>
        <taxon>Terebellida</taxon>
        <taxon>Terebelliformia</taxon>
        <taxon>Alvinellidae</taxon>
        <taxon>Paralvinella</taxon>
    </lineage>
</organism>
<dbReference type="InterPro" id="IPR036770">
    <property type="entry name" value="Ankyrin_rpt-contain_sf"/>
</dbReference>
<dbReference type="AlphaFoldDB" id="A0AAD9MS22"/>
<dbReference type="PANTHER" id="PTHR24171:SF9">
    <property type="entry name" value="ANKYRIN REPEAT DOMAIN-CONTAINING PROTEIN 39"/>
    <property type="match status" value="1"/>
</dbReference>
<feature type="repeat" description="ANK" evidence="3">
    <location>
        <begin position="124"/>
        <end position="156"/>
    </location>
</feature>